<dbReference type="Proteomes" id="UP000076532">
    <property type="component" value="Unassembled WGS sequence"/>
</dbReference>
<reference evidence="7 8" key="1">
    <citation type="journal article" date="2016" name="Mol. Biol. Evol.">
        <title>Comparative Genomics of Early-Diverging Mushroom-Forming Fungi Provides Insights into the Origins of Lignocellulose Decay Capabilities.</title>
        <authorList>
            <person name="Nagy L.G."/>
            <person name="Riley R."/>
            <person name="Tritt A."/>
            <person name="Adam C."/>
            <person name="Daum C."/>
            <person name="Floudas D."/>
            <person name="Sun H."/>
            <person name="Yadav J.S."/>
            <person name="Pangilinan J."/>
            <person name="Larsson K.H."/>
            <person name="Matsuura K."/>
            <person name="Barry K."/>
            <person name="Labutti K."/>
            <person name="Kuo R."/>
            <person name="Ohm R.A."/>
            <person name="Bhattacharya S.S."/>
            <person name="Shirouzu T."/>
            <person name="Yoshinaga Y."/>
            <person name="Martin F.M."/>
            <person name="Grigoriev I.V."/>
            <person name="Hibbett D.S."/>
        </authorList>
    </citation>
    <scope>NUCLEOTIDE SEQUENCE [LARGE SCALE GENOMIC DNA]</scope>
    <source>
        <strain evidence="7 8">CBS 109695</strain>
    </source>
</reference>
<evidence type="ECO:0000259" key="5">
    <source>
        <dbReference type="PROSITE" id="PS50048"/>
    </source>
</evidence>
<feature type="compositionally biased region" description="Low complexity" evidence="4">
    <location>
        <begin position="202"/>
        <end position="214"/>
    </location>
</feature>
<dbReference type="InterPro" id="IPR007219">
    <property type="entry name" value="XnlR_reg_dom"/>
</dbReference>
<feature type="domain" description="4Fe-4S ferredoxin-type" evidence="6">
    <location>
        <begin position="74"/>
        <end position="107"/>
    </location>
</feature>
<dbReference type="PROSITE" id="PS00463">
    <property type="entry name" value="ZN2_CY6_FUNGAL_1"/>
    <property type="match status" value="2"/>
</dbReference>
<dbReference type="Pfam" id="PF04082">
    <property type="entry name" value="Fungal_trans"/>
    <property type="match status" value="1"/>
</dbReference>
<dbReference type="PANTHER" id="PTHR31001">
    <property type="entry name" value="UNCHARACTERIZED TRANSCRIPTIONAL REGULATORY PROTEIN"/>
    <property type="match status" value="1"/>
</dbReference>
<dbReference type="InterPro" id="IPR017896">
    <property type="entry name" value="4Fe4S_Fe-S-bd"/>
</dbReference>
<keyword evidence="3" id="KW-0539">Nucleus</keyword>
<dbReference type="CDD" id="cd12148">
    <property type="entry name" value="fungal_TF_MHR"/>
    <property type="match status" value="1"/>
</dbReference>
<dbReference type="PROSITE" id="PS50048">
    <property type="entry name" value="ZN2_CY6_FUNGAL_2"/>
    <property type="match status" value="2"/>
</dbReference>
<dbReference type="PANTHER" id="PTHR31001:SF56">
    <property type="entry name" value="ZN(2)-C6 FUNGAL-TYPE DOMAIN-CONTAINING PROTEIN"/>
    <property type="match status" value="1"/>
</dbReference>
<feature type="region of interest" description="Disordered" evidence="4">
    <location>
        <begin position="726"/>
        <end position="755"/>
    </location>
</feature>
<dbReference type="InterPro" id="IPR001138">
    <property type="entry name" value="Zn2Cys6_DnaBD"/>
</dbReference>
<dbReference type="Gene3D" id="4.10.240.10">
    <property type="entry name" value="Zn(2)-C6 fungal-type DNA-binding domain"/>
    <property type="match status" value="1"/>
</dbReference>
<dbReference type="SMART" id="SM00066">
    <property type="entry name" value="GAL4"/>
    <property type="match status" value="2"/>
</dbReference>
<dbReference type="SUPFAM" id="SSF57701">
    <property type="entry name" value="Zn2/Cys6 DNA-binding domain"/>
    <property type="match status" value="1"/>
</dbReference>
<dbReference type="EMBL" id="KV417538">
    <property type="protein sequence ID" value="KZP22541.1"/>
    <property type="molecule type" value="Genomic_DNA"/>
</dbReference>
<gene>
    <name evidence="7" type="ORF">FIBSPDRAFT_1043425</name>
</gene>
<dbReference type="STRING" id="436010.A0A166L3N1"/>
<dbReference type="CDD" id="cd00067">
    <property type="entry name" value="GAL4"/>
    <property type="match status" value="2"/>
</dbReference>
<feature type="domain" description="Zn(2)-C6 fungal-type" evidence="5">
    <location>
        <begin position="9"/>
        <end position="40"/>
    </location>
</feature>
<proteinExistence type="predicted"/>
<dbReference type="GO" id="GO:0000981">
    <property type="term" value="F:DNA-binding transcription factor activity, RNA polymerase II-specific"/>
    <property type="evidence" value="ECO:0007669"/>
    <property type="project" value="InterPro"/>
</dbReference>
<feature type="compositionally biased region" description="Low complexity" evidence="4">
    <location>
        <begin position="737"/>
        <end position="754"/>
    </location>
</feature>
<evidence type="ECO:0000256" key="2">
    <source>
        <dbReference type="ARBA" id="ARBA00022723"/>
    </source>
</evidence>
<dbReference type="InterPro" id="IPR036864">
    <property type="entry name" value="Zn2-C6_fun-type_DNA-bd_sf"/>
</dbReference>
<keyword evidence="2" id="KW-0479">Metal-binding</keyword>
<feature type="region of interest" description="Disordered" evidence="4">
    <location>
        <begin position="94"/>
        <end position="119"/>
    </location>
</feature>
<evidence type="ECO:0000256" key="1">
    <source>
        <dbReference type="ARBA" id="ARBA00004123"/>
    </source>
</evidence>
<dbReference type="AlphaFoldDB" id="A0A166L3N1"/>
<sequence>MRRDRGELSCAECKRLKLKCDKRVPCGACVRRECQMLCPHGSLPTTGGKRFDISDTEELKRARGELSCVNCKRLKLKCDKKLPCGACVRRGCSKSCPHGGAPNREASRSSSSNPPADTEGLLRKISELSHRIHLLEDALALLQSSISSEKHLLLRDDLLLINHGPEQLQAVEPEPAEISVAETVDAFGTMTIGDSGESRNFGASAGSETLLSAESESENPSTRDDDIPELLSNLAATLPMGSGCPVGPETFEIAINMLLSCLPSRTRAWSLCEIFLEQGSWLFRLVQREELIQDIFNPIYMAKQERENPDCLVATEISPHKISVLYSVFTLSRLMGLTLPGSNEEGDHYHQCARAALALRSIFASPMVETVQAILFMTSYCSMSTQRYSRESVWMLSSVGSKVAQSLGMHRDPAQWNMDPVKAERSAFTNGGESFSGRFTSLALGRPPSMGLSYVDCALPQAQSDSDSEGQFWKWRYQFNKNIFGSVLELTLCAKSPNYETILELDQKVREMTLPPALNLYLGREEDDVSTSIRFKGGYLAMIRSITMLFIHKTYFARALLDHPANPLGSPYAASFLAATRCASTVIRSSAQYIKETEYYTRWWILWAQLFSAAMMTGLIVTRAPSSSFAPPALSELAIAVELFEDGAKVFPRVRIGMDILHRLQDKALLMFAQHRGGAGPPTEPLQVPPGQDSGNADELEVFSGQTRGSISRALFQKSLAATDQVAGGRHMSSEPPLSFHASSSATSQSLQPSNLGLMDDIHPSLMECISSFPQAGTLAGFTNHEALNPFPASLGQPLPTGVPASSHLGPNTPDFSSFQPPADLPPEQVQYQQASLADFPYDATSVDYWQQLYAETLATDTRDMTDIGQQGAAPHSTNGMDEDWVMFLKESGL</sequence>
<name>A0A166L3N1_9AGAM</name>
<evidence type="ECO:0000259" key="6">
    <source>
        <dbReference type="PROSITE" id="PS51379"/>
    </source>
</evidence>
<dbReference type="GO" id="GO:0003677">
    <property type="term" value="F:DNA binding"/>
    <property type="evidence" value="ECO:0007669"/>
    <property type="project" value="InterPro"/>
</dbReference>
<comment type="subcellular location">
    <subcellularLocation>
        <location evidence="1">Nucleus</location>
    </subcellularLocation>
</comment>
<dbReference type="OrthoDB" id="424974at2759"/>
<dbReference type="InterPro" id="IPR050613">
    <property type="entry name" value="Sec_Metabolite_Reg"/>
</dbReference>
<organism evidence="7 8">
    <name type="scientific">Athelia psychrophila</name>
    <dbReference type="NCBI Taxonomy" id="1759441"/>
    <lineage>
        <taxon>Eukaryota</taxon>
        <taxon>Fungi</taxon>
        <taxon>Dikarya</taxon>
        <taxon>Basidiomycota</taxon>
        <taxon>Agaricomycotina</taxon>
        <taxon>Agaricomycetes</taxon>
        <taxon>Agaricomycetidae</taxon>
        <taxon>Atheliales</taxon>
        <taxon>Atheliaceae</taxon>
        <taxon>Athelia</taxon>
    </lineage>
</organism>
<feature type="domain" description="Zn(2)-C6 fungal-type" evidence="5">
    <location>
        <begin position="67"/>
        <end position="98"/>
    </location>
</feature>
<keyword evidence="8" id="KW-1185">Reference proteome</keyword>
<evidence type="ECO:0008006" key="9">
    <source>
        <dbReference type="Google" id="ProtNLM"/>
    </source>
</evidence>
<evidence type="ECO:0000313" key="8">
    <source>
        <dbReference type="Proteomes" id="UP000076532"/>
    </source>
</evidence>
<dbReference type="GO" id="GO:0006351">
    <property type="term" value="P:DNA-templated transcription"/>
    <property type="evidence" value="ECO:0007669"/>
    <property type="project" value="InterPro"/>
</dbReference>
<feature type="region of interest" description="Disordered" evidence="4">
    <location>
        <begin position="679"/>
        <end position="698"/>
    </location>
</feature>
<dbReference type="PROSITE" id="PS51379">
    <property type="entry name" value="4FE4S_FER_2"/>
    <property type="match status" value="1"/>
</dbReference>
<protein>
    <recommendedName>
        <fullName evidence="9">Zn(2)-C6 fungal-type domain-containing protein</fullName>
    </recommendedName>
</protein>
<accession>A0A166L3N1</accession>
<dbReference type="GO" id="GO:0008270">
    <property type="term" value="F:zinc ion binding"/>
    <property type="evidence" value="ECO:0007669"/>
    <property type="project" value="InterPro"/>
</dbReference>
<dbReference type="GO" id="GO:0005634">
    <property type="term" value="C:nucleus"/>
    <property type="evidence" value="ECO:0007669"/>
    <property type="project" value="UniProtKB-SubCell"/>
</dbReference>
<evidence type="ECO:0000256" key="3">
    <source>
        <dbReference type="ARBA" id="ARBA00023242"/>
    </source>
</evidence>
<feature type="region of interest" description="Disordered" evidence="4">
    <location>
        <begin position="195"/>
        <end position="226"/>
    </location>
</feature>
<evidence type="ECO:0000256" key="4">
    <source>
        <dbReference type="SAM" id="MobiDB-lite"/>
    </source>
</evidence>
<feature type="region of interest" description="Disordered" evidence="4">
    <location>
        <begin position="793"/>
        <end position="830"/>
    </location>
</feature>
<evidence type="ECO:0000313" key="7">
    <source>
        <dbReference type="EMBL" id="KZP22541.1"/>
    </source>
</evidence>